<evidence type="ECO:0000256" key="8">
    <source>
        <dbReference type="ARBA" id="ARBA00023211"/>
    </source>
</evidence>
<reference evidence="12 13" key="1">
    <citation type="submission" date="2015-05" db="EMBL/GenBank/DDBJ databases">
        <title>Draft genome sequence of the bacterium Gordonia jacobaea a new member of the Gordonia genus.</title>
        <authorList>
            <person name="Jimenez-Galisteo G."/>
            <person name="Dominguez A."/>
            <person name="Munoz E."/>
            <person name="Vinas M."/>
        </authorList>
    </citation>
    <scope>NUCLEOTIDE SEQUENCE [LARGE SCALE GENOMIC DNA]</scope>
    <source>
        <strain evidence="13">mv1</strain>
    </source>
</reference>
<keyword evidence="13" id="KW-1185">Reference proteome</keyword>
<dbReference type="PANTHER" id="PTHR47917">
    <property type="match status" value="1"/>
</dbReference>
<keyword evidence="4" id="KW-0460">Magnesium</keyword>
<dbReference type="InterPro" id="IPR023661">
    <property type="entry name" value="FbiB"/>
</dbReference>
<evidence type="ECO:0000256" key="7">
    <source>
        <dbReference type="ARBA" id="ARBA00023134"/>
    </source>
</evidence>
<keyword evidence="6" id="KW-0560">Oxidoreductase</keyword>
<sequence length="459" mass="49445">MTADAGAASRDGALRDHRAPAALEIIPVTGLPEFDTTTDLAAEITRRAPWLRDDDVVVVTSKVFSKTEGRMIPAPTDLDERDALRRKLIDAESVRVLARKNRTLITENKLGLVQAAAGVDGSNVPTDQIALLPEDPDGSARLLREAIARLTGHHVAVIVTDTMGRAWRTGQTDVAIGASGIAVSHPYEGGEDSYGNPLIVTDIAVADEIASAADLVKGKLDGVPVAVVRGLRVHDDGSTAARLVRPADEDLFRLGTAEAITQGRVEAILTRRSIRDFSSEPVAPEDLRAALADALTAPAPHHTHPFRFVWVRSRERRVRLLDAMGHAWRADLSSDDKSPESISKRVRRGQILYDAPELVIPMLAGDGAHTYPDSRRNAAEHTMFTVAAGGAVASLLVALSVRGLGSCWVGSTIFAPEVVRRELDVDPSWEPLGAIAIGYPAQPQQLREPAPTDEWVIER</sequence>
<protein>
    <submittedName>
        <fullName evidence="12">F420-0--gamma-glutamyl ligase</fullName>
    </submittedName>
</protein>
<dbReference type="Proteomes" id="UP000037247">
    <property type="component" value="Unassembled WGS sequence"/>
</dbReference>
<evidence type="ECO:0000256" key="4">
    <source>
        <dbReference type="ARBA" id="ARBA00022842"/>
    </source>
</evidence>
<dbReference type="Gene3D" id="3.90.1660.10">
    <property type="entry name" value="CofE-like domain"/>
    <property type="match status" value="1"/>
</dbReference>
<dbReference type="InterPro" id="IPR000415">
    <property type="entry name" value="Nitroreductase-like"/>
</dbReference>
<organism evidence="12 13">
    <name type="scientific">Gordonia jacobaea</name>
    <dbReference type="NCBI Taxonomy" id="122202"/>
    <lineage>
        <taxon>Bacteria</taxon>
        <taxon>Bacillati</taxon>
        <taxon>Actinomycetota</taxon>
        <taxon>Actinomycetes</taxon>
        <taxon>Mycobacteriales</taxon>
        <taxon>Gordoniaceae</taxon>
        <taxon>Gordonia</taxon>
    </lineage>
</organism>
<evidence type="ECO:0000259" key="10">
    <source>
        <dbReference type="Pfam" id="PF00881"/>
    </source>
</evidence>
<dbReference type="NCBIfam" id="TIGR01916">
    <property type="entry name" value="F420_cofE"/>
    <property type="match status" value="1"/>
</dbReference>
<feature type="domain" description="Nitroreductase" evidence="10">
    <location>
        <begin position="268"/>
        <end position="439"/>
    </location>
</feature>
<dbReference type="EMBL" id="LDTZ01000015">
    <property type="protein sequence ID" value="KNA92128.1"/>
    <property type="molecule type" value="Genomic_DNA"/>
</dbReference>
<name>A0ABR5IEV3_9ACTN</name>
<dbReference type="Gene3D" id="3.40.109.10">
    <property type="entry name" value="NADH Oxidase"/>
    <property type="match status" value="1"/>
</dbReference>
<dbReference type="SUPFAM" id="SSF55469">
    <property type="entry name" value="FMN-dependent nitroreductase-like"/>
    <property type="match status" value="1"/>
</dbReference>
<gene>
    <name evidence="12" type="ORF">ABW18_08225</name>
</gene>
<keyword evidence="2" id="KW-0479">Metal-binding</keyword>
<dbReference type="NCBIfam" id="NF009810">
    <property type="entry name" value="PRK13294.1"/>
    <property type="match status" value="1"/>
</dbReference>
<evidence type="ECO:0000313" key="12">
    <source>
        <dbReference type="EMBL" id="KNA92128.1"/>
    </source>
</evidence>
<dbReference type="GO" id="GO:0016874">
    <property type="term" value="F:ligase activity"/>
    <property type="evidence" value="ECO:0007669"/>
    <property type="project" value="UniProtKB-KW"/>
</dbReference>
<dbReference type="PANTHER" id="PTHR47917:SF1">
    <property type="entry name" value="COENZYME F420:L-GLUTAMATE LIGASE"/>
    <property type="match status" value="1"/>
</dbReference>
<comment type="caution">
    <text evidence="12">The sequence shown here is derived from an EMBL/GenBank/DDBJ whole genome shotgun (WGS) entry which is preliminary data.</text>
</comment>
<dbReference type="InterPro" id="IPR008225">
    <property type="entry name" value="F420-0_g-glutamyl_ligase"/>
</dbReference>
<feature type="domain" description="Coenzyme F420:L-glutamate ligase-like" evidence="11">
    <location>
        <begin position="32"/>
        <end position="230"/>
    </location>
</feature>
<dbReference type="InterPro" id="IPR002847">
    <property type="entry name" value="F420-0_gamma-glut_ligase-dom"/>
</dbReference>
<keyword evidence="8" id="KW-0464">Manganese</keyword>
<evidence type="ECO:0000256" key="5">
    <source>
        <dbReference type="ARBA" id="ARBA00022958"/>
    </source>
</evidence>
<keyword evidence="9" id="KW-0511">Multifunctional enzyme</keyword>
<dbReference type="RefSeq" id="WP_049698460.1">
    <property type="nucleotide sequence ID" value="NZ_LDTZ01000015.1"/>
</dbReference>
<dbReference type="NCBIfam" id="TIGR03553">
    <property type="entry name" value="F420_FbiB_CTERM"/>
    <property type="match status" value="1"/>
</dbReference>
<evidence type="ECO:0000256" key="9">
    <source>
        <dbReference type="ARBA" id="ARBA00023268"/>
    </source>
</evidence>
<dbReference type="HAMAP" id="MF_01259">
    <property type="entry name" value="F420_ligase_FbiB"/>
    <property type="match status" value="1"/>
</dbReference>
<proteinExistence type="inferred from homology"/>
<evidence type="ECO:0000256" key="3">
    <source>
        <dbReference type="ARBA" id="ARBA00022741"/>
    </source>
</evidence>
<evidence type="ECO:0000313" key="13">
    <source>
        <dbReference type="Proteomes" id="UP000037247"/>
    </source>
</evidence>
<evidence type="ECO:0000256" key="1">
    <source>
        <dbReference type="ARBA" id="ARBA00022598"/>
    </source>
</evidence>
<evidence type="ECO:0000256" key="6">
    <source>
        <dbReference type="ARBA" id="ARBA00023002"/>
    </source>
</evidence>
<evidence type="ECO:0000256" key="2">
    <source>
        <dbReference type="ARBA" id="ARBA00022723"/>
    </source>
</evidence>
<dbReference type="Gene3D" id="3.30.1330.100">
    <property type="entry name" value="CofE-like"/>
    <property type="match status" value="1"/>
</dbReference>
<accession>A0ABR5IEV3</accession>
<dbReference type="SUPFAM" id="SSF144010">
    <property type="entry name" value="CofE-like"/>
    <property type="match status" value="1"/>
</dbReference>
<keyword evidence="3" id="KW-0547">Nucleotide-binding</keyword>
<keyword evidence="5" id="KW-0630">Potassium</keyword>
<dbReference type="Pfam" id="PF00881">
    <property type="entry name" value="Nitroreductase"/>
    <property type="match status" value="1"/>
</dbReference>
<dbReference type="CDD" id="cd20607">
    <property type="entry name" value="FbiB_C-like"/>
    <property type="match status" value="1"/>
</dbReference>
<dbReference type="InterPro" id="IPR019943">
    <property type="entry name" value="F420_FbiB_C"/>
</dbReference>
<keyword evidence="7" id="KW-0342">GTP-binding</keyword>
<keyword evidence="1 12" id="KW-0436">Ligase</keyword>
<dbReference type="Pfam" id="PF01996">
    <property type="entry name" value="F420_ligase"/>
    <property type="match status" value="1"/>
</dbReference>
<dbReference type="InterPro" id="IPR029479">
    <property type="entry name" value="Nitroreductase"/>
</dbReference>
<evidence type="ECO:0000259" key="11">
    <source>
        <dbReference type="Pfam" id="PF01996"/>
    </source>
</evidence>